<dbReference type="InterPro" id="IPR038186">
    <property type="entry name" value="CHAD_dom_sf"/>
</dbReference>
<dbReference type="Gene3D" id="1.40.20.10">
    <property type="entry name" value="CHAD domain"/>
    <property type="match status" value="1"/>
</dbReference>
<proteinExistence type="predicted"/>
<sequence>MKHHLDHEPQTFGDWAYLGIAKHFDKIIKHEIEVIVDKDPEELHQMRVGMRRLRSTIVGFLPALNLPKYAQEKRVGKVAKILGELRDLDVLGDSLKNQYQPNLPKDEQKHLQEVINDLDKQRKKTFKKVKELLISEKYLDLKQSFTDWLNEPQYQPISEISIETVLPDLLLPEVSRLLVHPGWLIGVKFSQGETYFPDGLSQKEVETLLDNEDLILHNLRKEAKRCRYNMELFTQFYGDSYQQYLEDVKMIQTVLGEIQDSFVLVNFLAEVFKEDITQTMPNLSNKIGANRYKNWQEWEQLQRKFIKSKFRKDFHFTILKPELINSEVKN</sequence>
<dbReference type="PANTHER" id="PTHR39339:SF1">
    <property type="entry name" value="CHAD DOMAIN-CONTAINING PROTEIN"/>
    <property type="match status" value="1"/>
</dbReference>
<evidence type="ECO:0000259" key="1">
    <source>
        <dbReference type="PROSITE" id="PS51708"/>
    </source>
</evidence>
<evidence type="ECO:0000313" key="3">
    <source>
        <dbReference type="Proteomes" id="UP000287247"/>
    </source>
</evidence>
<name>A0A401IGI7_APHSA</name>
<evidence type="ECO:0000313" key="2">
    <source>
        <dbReference type="EMBL" id="GBF80402.1"/>
    </source>
</evidence>
<dbReference type="SMART" id="SM00880">
    <property type="entry name" value="CHAD"/>
    <property type="match status" value="1"/>
</dbReference>
<accession>A0A401IGI7</accession>
<organism evidence="2 3">
    <name type="scientific">Aphanothece sacrum FPU1</name>
    <dbReference type="NCBI Taxonomy" id="1920663"/>
    <lineage>
        <taxon>Bacteria</taxon>
        <taxon>Bacillati</taxon>
        <taxon>Cyanobacteriota</taxon>
        <taxon>Cyanophyceae</taxon>
        <taxon>Oscillatoriophycideae</taxon>
        <taxon>Chroococcales</taxon>
        <taxon>Aphanothecaceae</taxon>
        <taxon>Aphanothece</taxon>
    </lineage>
</organism>
<dbReference type="OrthoDB" id="9777271at2"/>
<dbReference type="Pfam" id="PF05235">
    <property type="entry name" value="CHAD"/>
    <property type="match status" value="1"/>
</dbReference>
<dbReference type="AlphaFoldDB" id="A0A401IGI7"/>
<dbReference type="RefSeq" id="WP_124974081.1">
    <property type="nucleotide sequence ID" value="NZ_BDQK01000007.1"/>
</dbReference>
<comment type="caution">
    <text evidence="2">The sequence shown here is derived from an EMBL/GenBank/DDBJ whole genome shotgun (WGS) entry which is preliminary data.</text>
</comment>
<dbReference type="EMBL" id="BDQK01000007">
    <property type="protein sequence ID" value="GBF80402.1"/>
    <property type="molecule type" value="Genomic_DNA"/>
</dbReference>
<dbReference type="Proteomes" id="UP000287247">
    <property type="component" value="Unassembled WGS sequence"/>
</dbReference>
<dbReference type="PANTHER" id="PTHR39339">
    <property type="entry name" value="SLR1444 PROTEIN"/>
    <property type="match status" value="1"/>
</dbReference>
<protein>
    <submittedName>
        <fullName evidence="2">CHAD protein</fullName>
    </submittedName>
</protein>
<feature type="domain" description="CHAD" evidence="1">
    <location>
        <begin position="9"/>
        <end position="323"/>
    </location>
</feature>
<dbReference type="PROSITE" id="PS51708">
    <property type="entry name" value="CHAD"/>
    <property type="match status" value="1"/>
</dbReference>
<keyword evidence="3" id="KW-1185">Reference proteome</keyword>
<gene>
    <name evidence="2" type="ORF">AsFPU1_1803</name>
</gene>
<reference evidence="3" key="1">
    <citation type="submission" date="2017-05" db="EMBL/GenBank/DDBJ databases">
        <title>Physiological properties and genetic analysis related to exopolysaccharide production of fresh-water unicellular cyanobacterium Aphanothece sacrum, Suizenji Nori, that has been cultured as a food source in Japan.</title>
        <authorList>
            <person name="Kanesaki Y."/>
            <person name="Yoshikawa S."/>
            <person name="Ohki K."/>
        </authorList>
    </citation>
    <scope>NUCLEOTIDE SEQUENCE [LARGE SCALE GENOMIC DNA]</scope>
    <source>
        <strain evidence="3">FPU1</strain>
    </source>
</reference>
<dbReference type="InterPro" id="IPR007899">
    <property type="entry name" value="CHAD_dom"/>
</dbReference>